<reference evidence="1" key="1">
    <citation type="journal article" date="2022" name="bioRxiv">
        <title>Sequencing and chromosome-scale assembly of the giantPleurodeles waltlgenome.</title>
        <authorList>
            <person name="Brown T."/>
            <person name="Elewa A."/>
            <person name="Iarovenko S."/>
            <person name="Subramanian E."/>
            <person name="Araus A.J."/>
            <person name="Petzold A."/>
            <person name="Susuki M."/>
            <person name="Suzuki K.-i.T."/>
            <person name="Hayashi T."/>
            <person name="Toyoda A."/>
            <person name="Oliveira C."/>
            <person name="Osipova E."/>
            <person name="Leigh N.D."/>
            <person name="Simon A."/>
            <person name="Yun M.H."/>
        </authorList>
    </citation>
    <scope>NUCLEOTIDE SEQUENCE</scope>
    <source>
        <strain evidence="1">20211129_DDA</strain>
        <tissue evidence="1">Liver</tissue>
    </source>
</reference>
<organism evidence="1 2">
    <name type="scientific">Pleurodeles waltl</name>
    <name type="common">Iberian ribbed newt</name>
    <dbReference type="NCBI Taxonomy" id="8319"/>
    <lineage>
        <taxon>Eukaryota</taxon>
        <taxon>Metazoa</taxon>
        <taxon>Chordata</taxon>
        <taxon>Craniata</taxon>
        <taxon>Vertebrata</taxon>
        <taxon>Euteleostomi</taxon>
        <taxon>Amphibia</taxon>
        <taxon>Batrachia</taxon>
        <taxon>Caudata</taxon>
        <taxon>Salamandroidea</taxon>
        <taxon>Salamandridae</taxon>
        <taxon>Pleurodelinae</taxon>
        <taxon>Pleurodeles</taxon>
    </lineage>
</organism>
<dbReference type="EMBL" id="JANPWB010000002">
    <property type="protein sequence ID" value="KAJ1210486.1"/>
    <property type="molecule type" value="Genomic_DNA"/>
</dbReference>
<proteinExistence type="predicted"/>
<evidence type="ECO:0000313" key="2">
    <source>
        <dbReference type="Proteomes" id="UP001066276"/>
    </source>
</evidence>
<evidence type="ECO:0000313" key="1">
    <source>
        <dbReference type="EMBL" id="KAJ1210486.1"/>
    </source>
</evidence>
<accession>A0AAV7WBV0</accession>
<dbReference type="Proteomes" id="UP001066276">
    <property type="component" value="Chromosome 1_2"/>
</dbReference>
<gene>
    <name evidence="1" type="ORF">NDU88_005850</name>
</gene>
<protein>
    <submittedName>
        <fullName evidence="1">Uncharacterized protein</fullName>
    </submittedName>
</protein>
<dbReference type="AlphaFoldDB" id="A0AAV7WBV0"/>
<name>A0AAV7WBV0_PLEWA</name>
<comment type="caution">
    <text evidence="1">The sequence shown here is derived from an EMBL/GenBank/DDBJ whole genome shotgun (WGS) entry which is preliminary data.</text>
</comment>
<keyword evidence="2" id="KW-1185">Reference proteome</keyword>
<sequence length="77" mass="9057">MSLFPEIRGWEMEVERFEGEVLQYFARAFSNFTAAVGVLKYRHLLCYPSDPGNPGPRNRNREWTKRLRVAAILVVYH</sequence>